<gene>
    <name evidence="1" type="ORF">PSKM_gp51</name>
</gene>
<dbReference type="Proteomes" id="UP000318728">
    <property type="component" value="Segment"/>
</dbReference>
<sequence length="67" mass="7468">MSTVLINAQNGVTVAVTVGQKIRYMKPGMFYGQFGQIVDINYEGMPVIKFEGINHTQTLKPEYMVAV</sequence>
<dbReference type="EMBL" id="MK798144">
    <property type="protein sequence ID" value="QDH45808.1"/>
    <property type="molecule type" value="Genomic_DNA"/>
</dbReference>
<evidence type="ECO:0000313" key="1">
    <source>
        <dbReference type="EMBL" id="QDH45808.1"/>
    </source>
</evidence>
<accession>A0A513ZYQ4</accession>
<name>A0A513ZYQ4_9CAUD</name>
<organism evidence="1 2">
    <name type="scientific">Pantoea phage vB_PagM_PSKM</name>
    <dbReference type="NCBI Taxonomy" id="2588094"/>
    <lineage>
        <taxon>Viruses</taxon>
        <taxon>Duplodnaviria</taxon>
        <taxon>Heunggongvirae</taxon>
        <taxon>Uroviricota</taxon>
        <taxon>Caudoviricetes</taxon>
        <taxon>Dibbivirus</taxon>
        <taxon>Dibbivirus PSKM</taxon>
    </lineage>
</organism>
<reference evidence="1 2" key="1">
    <citation type="submission" date="2019-04" db="EMBL/GenBank/DDBJ databases">
        <title>Complete genome sequence of Pantoea sp. infecting bacteriophage vB_PagM_PSKM.</title>
        <authorList>
            <person name="Truncaite L."/>
            <person name="Simoliuniene M."/>
            <person name="Zajanckauskaite A."/>
            <person name="Meskys R."/>
            <person name="Simoliunas E."/>
        </authorList>
    </citation>
    <scope>NUCLEOTIDE SEQUENCE [LARGE SCALE GENOMIC DNA]</scope>
    <source>
        <strain evidence="1">PSKM</strain>
    </source>
</reference>
<proteinExistence type="predicted"/>
<keyword evidence="2" id="KW-1185">Reference proteome</keyword>
<protein>
    <submittedName>
        <fullName evidence="1">Uncharacterized protein</fullName>
    </submittedName>
</protein>
<evidence type="ECO:0000313" key="2">
    <source>
        <dbReference type="Proteomes" id="UP000318728"/>
    </source>
</evidence>